<keyword evidence="2" id="KW-0812">Transmembrane</keyword>
<evidence type="ECO:0000313" key="4">
    <source>
        <dbReference type="Proteomes" id="UP000320176"/>
    </source>
</evidence>
<reference evidence="3 4" key="1">
    <citation type="submission" date="2019-02" db="EMBL/GenBank/DDBJ databases">
        <title>Deep-cultivation of Planctomycetes and their phenomic and genomic characterization uncovers novel biology.</title>
        <authorList>
            <person name="Wiegand S."/>
            <person name="Jogler M."/>
            <person name="Boedeker C."/>
            <person name="Pinto D."/>
            <person name="Vollmers J."/>
            <person name="Rivas-Marin E."/>
            <person name="Kohn T."/>
            <person name="Peeters S.H."/>
            <person name="Heuer A."/>
            <person name="Rast P."/>
            <person name="Oberbeckmann S."/>
            <person name="Bunk B."/>
            <person name="Jeske O."/>
            <person name="Meyerdierks A."/>
            <person name="Storesund J.E."/>
            <person name="Kallscheuer N."/>
            <person name="Luecker S."/>
            <person name="Lage O.M."/>
            <person name="Pohl T."/>
            <person name="Merkel B.J."/>
            <person name="Hornburger P."/>
            <person name="Mueller R.-W."/>
            <person name="Bruemmer F."/>
            <person name="Labrenz M."/>
            <person name="Spormann A.M."/>
            <person name="Op Den Camp H."/>
            <person name="Overmann J."/>
            <person name="Amann R."/>
            <person name="Jetten M.S.M."/>
            <person name="Mascher T."/>
            <person name="Medema M.H."/>
            <person name="Devos D.P."/>
            <person name="Kaster A.-K."/>
            <person name="Ovreas L."/>
            <person name="Rohde M."/>
            <person name="Galperin M.Y."/>
            <person name="Jogler C."/>
        </authorList>
    </citation>
    <scope>NUCLEOTIDE SEQUENCE [LARGE SCALE GENOMIC DNA]</scope>
    <source>
        <strain evidence="3 4">Pla52n</strain>
    </source>
</reference>
<evidence type="ECO:0000256" key="2">
    <source>
        <dbReference type="SAM" id="Phobius"/>
    </source>
</evidence>
<keyword evidence="2" id="KW-0472">Membrane</keyword>
<accession>A0A5C6BCU0</accession>
<gene>
    <name evidence="3" type="ORF">Pla52n_08760</name>
</gene>
<evidence type="ECO:0000256" key="1">
    <source>
        <dbReference type="SAM" id="MobiDB-lite"/>
    </source>
</evidence>
<dbReference type="EMBL" id="SJPN01000001">
    <property type="protein sequence ID" value="TWU08294.1"/>
    <property type="molecule type" value="Genomic_DNA"/>
</dbReference>
<feature type="region of interest" description="Disordered" evidence="1">
    <location>
        <begin position="1"/>
        <end position="21"/>
    </location>
</feature>
<proteinExistence type="predicted"/>
<comment type="caution">
    <text evidence="3">The sequence shown here is derived from an EMBL/GenBank/DDBJ whole genome shotgun (WGS) entry which is preliminary data.</text>
</comment>
<keyword evidence="4" id="KW-1185">Reference proteome</keyword>
<dbReference type="Proteomes" id="UP000320176">
    <property type="component" value="Unassembled WGS sequence"/>
</dbReference>
<sequence>MTQTTSRRSINRTMPQASRQASGLGVNTKLIAILLTTLTLLAPGNLPSANAAPVPAVSTSVAKAVAKFFGKEGVEEASEFLAKKGGRELVERVSSAAAREGGEEAVEQVALLTSKYGPEALAALDNAPSIAPLLSAVSELSETQAKSALARLAAGTTGKELAETVVKHGSSALRSELLHPGVGGMLVRVFGEEGAELATSLTSKQAIAMGRHADELAQLPITQRNGILSLMRNDAERMVGFMGRFVEANPGKTLFTAATTTVILAEPDRILGGEEIVFDADGNPIVVSKSGIAGRTLQAGGEAVAHASTNYLRPLFLTVLAFISVFATLWIALKLMHINRREKLKTAMLQEKTTKHLE</sequence>
<dbReference type="AlphaFoldDB" id="A0A5C6BCU0"/>
<keyword evidence="2" id="KW-1133">Transmembrane helix</keyword>
<evidence type="ECO:0000313" key="3">
    <source>
        <dbReference type="EMBL" id="TWU08294.1"/>
    </source>
</evidence>
<feature type="transmembrane region" description="Helical" evidence="2">
    <location>
        <begin position="315"/>
        <end position="333"/>
    </location>
</feature>
<name>A0A5C6BCU0_9BACT</name>
<protein>
    <submittedName>
        <fullName evidence="3">Uncharacterized protein</fullName>
    </submittedName>
</protein>
<organism evidence="3 4">
    <name type="scientific">Stieleria varia</name>
    <dbReference type="NCBI Taxonomy" id="2528005"/>
    <lineage>
        <taxon>Bacteria</taxon>
        <taxon>Pseudomonadati</taxon>
        <taxon>Planctomycetota</taxon>
        <taxon>Planctomycetia</taxon>
        <taxon>Pirellulales</taxon>
        <taxon>Pirellulaceae</taxon>
        <taxon>Stieleria</taxon>
    </lineage>
</organism>